<dbReference type="SUPFAM" id="SSF47413">
    <property type="entry name" value="lambda repressor-like DNA-binding domains"/>
    <property type="match status" value="1"/>
</dbReference>
<dbReference type="EMBL" id="FQZT01000022">
    <property type="protein sequence ID" value="SHJ88321.1"/>
    <property type="molecule type" value="Genomic_DNA"/>
</dbReference>
<dbReference type="Pfam" id="PF13443">
    <property type="entry name" value="HTH_26"/>
    <property type="match status" value="1"/>
</dbReference>
<accession>A0A1M6MXT4</accession>
<gene>
    <name evidence="2" type="ORF">SAMN02745165_03440</name>
</gene>
<dbReference type="OrthoDB" id="9805309at2"/>
<name>A0A1M6MXT4_MALRU</name>
<evidence type="ECO:0000259" key="1">
    <source>
        <dbReference type="PROSITE" id="PS50943"/>
    </source>
</evidence>
<feature type="domain" description="HTH cro/C1-type" evidence="1">
    <location>
        <begin position="19"/>
        <end position="67"/>
    </location>
</feature>
<reference evidence="2 3" key="1">
    <citation type="submission" date="2016-11" db="EMBL/GenBank/DDBJ databases">
        <authorList>
            <person name="Jaros S."/>
            <person name="Januszkiewicz K."/>
            <person name="Wedrychowicz H."/>
        </authorList>
    </citation>
    <scope>NUCLEOTIDE SEQUENCE [LARGE SCALE GENOMIC DNA]</scope>
    <source>
        <strain evidence="2 3">DSM 5091</strain>
    </source>
</reference>
<dbReference type="PANTHER" id="PTHR37301:SF1">
    <property type="entry name" value="DNA-BINDING PROTEIN"/>
    <property type="match status" value="1"/>
</dbReference>
<dbReference type="STRING" id="1122189.SAMN02745165_03440"/>
<evidence type="ECO:0000313" key="3">
    <source>
        <dbReference type="Proteomes" id="UP000184171"/>
    </source>
</evidence>
<evidence type="ECO:0000313" key="2">
    <source>
        <dbReference type="EMBL" id="SHJ88321.1"/>
    </source>
</evidence>
<dbReference type="AlphaFoldDB" id="A0A1M6MXT4"/>
<dbReference type="Gene3D" id="1.10.260.40">
    <property type="entry name" value="lambda repressor-like DNA-binding domains"/>
    <property type="match status" value="1"/>
</dbReference>
<dbReference type="InterPro" id="IPR001387">
    <property type="entry name" value="Cro/C1-type_HTH"/>
</dbReference>
<dbReference type="CDD" id="cd00093">
    <property type="entry name" value="HTH_XRE"/>
    <property type="match status" value="1"/>
</dbReference>
<dbReference type="RefSeq" id="WP_072909964.1">
    <property type="nucleotide sequence ID" value="NZ_FQZT01000022.1"/>
</dbReference>
<dbReference type="PROSITE" id="PS50943">
    <property type="entry name" value="HTH_CROC1"/>
    <property type="match status" value="1"/>
</dbReference>
<dbReference type="PANTHER" id="PTHR37301">
    <property type="entry name" value="DNA-BINDING PROTEIN-RELATED"/>
    <property type="match status" value="1"/>
</dbReference>
<organism evidence="2 3">
    <name type="scientific">Malonomonas rubra DSM 5091</name>
    <dbReference type="NCBI Taxonomy" id="1122189"/>
    <lineage>
        <taxon>Bacteria</taxon>
        <taxon>Pseudomonadati</taxon>
        <taxon>Thermodesulfobacteriota</taxon>
        <taxon>Desulfuromonadia</taxon>
        <taxon>Desulfuromonadales</taxon>
        <taxon>Geopsychrobacteraceae</taxon>
        <taxon>Malonomonas</taxon>
    </lineage>
</organism>
<sequence length="76" mass="9055">MIRFRLLELIADYQYKHGRKLTFDELAESTNIHRATLSKIANQRNAQTRTENIDRLCKFFKCQVGDLMEYVEEDQS</sequence>
<dbReference type="Proteomes" id="UP000184171">
    <property type="component" value="Unassembled WGS sequence"/>
</dbReference>
<dbReference type="InterPro" id="IPR010982">
    <property type="entry name" value="Lambda_DNA-bd_dom_sf"/>
</dbReference>
<keyword evidence="3" id="KW-1185">Reference proteome</keyword>
<protein>
    <submittedName>
        <fullName evidence="2">Putative transcriptional regulator</fullName>
    </submittedName>
</protein>
<dbReference type="GO" id="GO:0003677">
    <property type="term" value="F:DNA binding"/>
    <property type="evidence" value="ECO:0007669"/>
    <property type="project" value="InterPro"/>
</dbReference>
<proteinExistence type="predicted"/>